<evidence type="ECO:0000313" key="2">
    <source>
        <dbReference type="EMBL" id="KAF7192178.1"/>
    </source>
</evidence>
<evidence type="ECO:0000313" key="3">
    <source>
        <dbReference type="Proteomes" id="UP000660729"/>
    </source>
</evidence>
<reference evidence="2" key="1">
    <citation type="submission" date="2020-04" db="EMBL/GenBank/DDBJ databases">
        <title>Draft genome resource of the tomato pathogen Pseudocercospora fuligena.</title>
        <authorList>
            <person name="Zaccaron A."/>
        </authorList>
    </citation>
    <scope>NUCLEOTIDE SEQUENCE</scope>
    <source>
        <strain evidence="2">PF001</strain>
    </source>
</reference>
<evidence type="ECO:0008006" key="4">
    <source>
        <dbReference type="Google" id="ProtNLM"/>
    </source>
</evidence>
<feature type="compositionally biased region" description="Low complexity" evidence="1">
    <location>
        <begin position="8"/>
        <end position="26"/>
    </location>
</feature>
<dbReference type="AlphaFoldDB" id="A0A8H6VH48"/>
<protein>
    <recommendedName>
        <fullName evidence="4">F-box domain-containing protein</fullName>
    </recommendedName>
</protein>
<proteinExistence type="predicted"/>
<gene>
    <name evidence="2" type="ORF">HII31_06564</name>
</gene>
<name>A0A8H6VH48_9PEZI</name>
<sequence>MSPSRSQTTASLAGSSTATTSPGGPSNQAISTSAGQLSAAVGAGAPRKVFAIPELLAEVLQYLDLAGLSIALRTNRLFNREGTTAPCLKSIWFLTPNSDEPNQYEVDLDRQMLRHITPPATDESTHGRDLVSVYEINPMLTIRREYDFDENIALPLERLLSLEGHTDLDLPYQSIDTSKWIKIPDMQLTKPAIQELHFNYASGDDDADKVNLEIFNPNGITIGDIINAVNAKGDAPYVPILTARLWHRDVLLLKRKEVKELESLVEN</sequence>
<dbReference type="Proteomes" id="UP000660729">
    <property type="component" value="Unassembled WGS sequence"/>
</dbReference>
<feature type="region of interest" description="Disordered" evidence="1">
    <location>
        <begin position="1"/>
        <end position="31"/>
    </location>
</feature>
<accession>A0A8H6VH48</accession>
<dbReference type="EMBL" id="JABCIY010000150">
    <property type="protein sequence ID" value="KAF7192178.1"/>
    <property type="molecule type" value="Genomic_DNA"/>
</dbReference>
<keyword evidence="3" id="KW-1185">Reference proteome</keyword>
<organism evidence="2 3">
    <name type="scientific">Pseudocercospora fuligena</name>
    <dbReference type="NCBI Taxonomy" id="685502"/>
    <lineage>
        <taxon>Eukaryota</taxon>
        <taxon>Fungi</taxon>
        <taxon>Dikarya</taxon>
        <taxon>Ascomycota</taxon>
        <taxon>Pezizomycotina</taxon>
        <taxon>Dothideomycetes</taxon>
        <taxon>Dothideomycetidae</taxon>
        <taxon>Mycosphaerellales</taxon>
        <taxon>Mycosphaerellaceae</taxon>
        <taxon>Pseudocercospora</taxon>
    </lineage>
</organism>
<dbReference type="OrthoDB" id="3649711at2759"/>
<comment type="caution">
    <text evidence="2">The sequence shown here is derived from an EMBL/GenBank/DDBJ whole genome shotgun (WGS) entry which is preliminary data.</text>
</comment>
<evidence type="ECO:0000256" key="1">
    <source>
        <dbReference type="SAM" id="MobiDB-lite"/>
    </source>
</evidence>